<keyword evidence="3" id="KW-1185">Reference proteome</keyword>
<name>A0ABR1JFZ0_9AGAR</name>
<feature type="signal peptide" evidence="1">
    <location>
        <begin position="1"/>
        <end position="20"/>
    </location>
</feature>
<dbReference type="Proteomes" id="UP001498398">
    <property type="component" value="Unassembled WGS sequence"/>
</dbReference>
<organism evidence="2 3">
    <name type="scientific">Marasmiellus scandens</name>
    <dbReference type="NCBI Taxonomy" id="2682957"/>
    <lineage>
        <taxon>Eukaryota</taxon>
        <taxon>Fungi</taxon>
        <taxon>Dikarya</taxon>
        <taxon>Basidiomycota</taxon>
        <taxon>Agaricomycotina</taxon>
        <taxon>Agaricomycetes</taxon>
        <taxon>Agaricomycetidae</taxon>
        <taxon>Agaricales</taxon>
        <taxon>Marasmiineae</taxon>
        <taxon>Omphalotaceae</taxon>
        <taxon>Marasmiellus</taxon>
    </lineage>
</organism>
<sequence length="62" mass="6889">MQFRLITLSIAALLATGVFSAPAGARVEHRDLAARDDDFDMGQCMKNCHDNAFKCYQQCKGH</sequence>
<reference evidence="2 3" key="1">
    <citation type="submission" date="2024-01" db="EMBL/GenBank/DDBJ databases">
        <title>A draft genome for the cacao thread blight pathogen Marasmiellus scandens.</title>
        <authorList>
            <person name="Baruah I.K."/>
            <person name="Leung J."/>
            <person name="Bukari Y."/>
            <person name="Amoako-Attah I."/>
            <person name="Meinhardt L.W."/>
            <person name="Bailey B.A."/>
            <person name="Cohen S.P."/>
        </authorList>
    </citation>
    <scope>NUCLEOTIDE SEQUENCE [LARGE SCALE GENOMIC DNA]</scope>
    <source>
        <strain evidence="2 3">GH-19</strain>
    </source>
</reference>
<protein>
    <submittedName>
        <fullName evidence="2">Uncharacterized protein</fullName>
    </submittedName>
</protein>
<feature type="chain" id="PRO_5046617433" evidence="1">
    <location>
        <begin position="21"/>
        <end position="62"/>
    </location>
</feature>
<evidence type="ECO:0000256" key="1">
    <source>
        <dbReference type="SAM" id="SignalP"/>
    </source>
</evidence>
<evidence type="ECO:0000313" key="3">
    <source>
        <dbReference type="Proteomes" id="UP001498398"/>
    </source>
</evidence>
<accession>A0ABR1JFZ0</accession>
<keyword evidence="1" id="KW-0732">Signal</keyword>
<dbReference type="EMBL" id="JBANRG010000017">
    <property type="protein sequence ID" value="KAK7458737.1"/>
    <property type="molecule type" value="Genomic_DNA"/>
</dbReference>
<gene>
    <name evidence="2" type="ORF">VKT23_009737</name>
</gene>
<proteinExistence type="predicted"/>
<comment type="caution">
    <text evidence="2">The sequence shown here is derived from an EMBL/GenBank/DDBJ whole genome shotgun (WGS) entry which is preliminary data.</text>
</comment>
<evidence type="ECO:0000313" key="2">
    <source>
        <dbReference type="EMBL" id="KAK7458737.1"/>
    </source>
</evidence>